<keyword evidence="2" id="KW-1185">Reference proteome</keyword>
<name>A0A4U1CIX2_9SPHI</name>
<evidence type="ECO:0000313" key="1">
    <source>
        <dbReference type="EMBL" id="TKC06660.1"/>
    </source>
</evidence>
<comment type="caution">
    <text evidence="1">The sequence shown here is derived from an EMBL/GenBank/DDBJ whole genome shotgun (WGS) entry which is preliminary data.</text>
</comment>
<reference evidence="1 2" key="1">
    <citation type="submission" date="2019-04" db="EMBL/GenBank/DDBJ databases">
        <title>Pedobacter sp. RP-3-22 sp. nov., isolated from Arctic soil.</title>
        <authorList>
            <person name="Dahal R.H."/>
            <person name="Kim D.-U."/>
        </authorList>
    </citation>
    <scope>NUCLEOTIDE SEQUENCE [LARGE SCALE GENOMIC DNA]</scope>
    <source>
        <strain evidence="1 2">RP-3-22</strain>
    </source>
</reference>
<dbReference type="EMBL" id="SWBR01000004">
    <property type="protein sequence ID" value="TKC06660.1"/>
    <property type="molecule type" value="Genomic_DNA"/>
</dbReference>
<evidence type="ECO:0000313" key="2">
    <source>
        <dbReference type="Proteomes" id="UP000309488"/>
    </source>
</evidence>
<sequence>MKTTFPWALFHDSSTGLKVDTLLRLCNYAKALLWVSVLTFAMAYLSCKNDRPNIIKDELKVPRMEDVLNGNNPALVTLVNKVRGSVGRRGPGSKTIWSRKNVHGLGLYISANHVYGLGWSSRNAQVFDLHAENMGIFETSQIPPVNGDLALGKTLIADFPLMHFDISASATNTSLLPSQDFYLGIIDNQRVEQGPLSKHPEMVKTNVPLQMHDPVNRTNASQTWAVAIAGEQAVGVGYPQDRSNYPNGAVAYGKILSDTEAANVMLALKAAGDIEGTVAYDPNVEFILEAQGIAGMSGGGVFNSEGQLLGIMVRASDQQKAPKIIRVVKMSYIRFKMLELYNQLPQTPKDKVERFISGEL</sequence>
<protein>
    <submittedName>
        <fullName evidence="1">Trypsin-like peptidase domain-containing protein</fullName>
    </submittedName>
</protein>
<accession>A0A4U1CIX2</accession>
<dbReference type="OrthoDB" id="1453296at2"/>
<dbReference type="RefSeq" id="WP_136842861.1">
    <property type="nucleotide sequence ID" value="NZ_SWBR01000004.1"/>
</dbReference>
<dbReference type="Proteomes" id="UP000309488">
    <property type="component" value="Unassembled WGS sequence"/>
</dbReference>
<dbReference type="AlphaFoldDB" id="A0A4U1CIX2"/>
<proteinExistence type="predicted"/>
<dbReference type="SUPFAM" id="SSF50494">
    <property type="entry name" value="Trypsin-like serine proteases"/>
    <property type="match status" value="1"/>
</dbReference>
<organism evidence="1 2">
    <name type="scientific">Pedobacter polaris</name>
    <dbReference type="NCBI Taxonomy" id="2571273"/>
    <lineage>
        <taxon>Bacteria</taxon>
        <taxon>Pseudomonadati</taxon>
        <taxon>Bacteroidota</taxon>
        <taxon>Sphingobacteriia</taxon>
        <taxon>Sphingobacteriales</taxon>
        <taxon>Sphingobacteriaceae</taxon>
        <taxon>Pedobacter</taxon>
    </lineage>
</organism>
<gene>
    <name evidence="1" type="ORF">FA048_15765</name>
</gene>
<dbReference type="InterPro" id="IPR009003">
    <property type="entry name" value="Peptidase_S1_PA"/>
</dbReference>
<dbReference type="Gene3D" id="2.40.10.10">
    <property type="entry name" value="Trypsin-like serine proteases"/>
    <property type="match status" value="1"/>
</dbReference>
<dbReference type="InterPro" id="IPR043504">
    <property type="entry name" value="Peptidase_S1_PA_chymotrypsin"/>
</dbReference>